<accession>A0A850PRQ1</accession>
<protein>
    <recommendedName>
        <fullName evidence="3">DUF4262 domain-containing protein</fullName>
    </recommendedName>
</protein>
<comment type="caution">
    <text evidence="1">The sequence shown here is derived from an EMBL/GenBank/DDBJ whole genome shotgun (WGS) entry which is preliminary data.</text>
</comment>
<organism evidence="1 2">
    <name type="scientific">Mycolicibacterium hippocampi</name>
    <dbReference type="NCBI Taxonomy" id="659824"/>
    <lineage>
        <taxon>Bacteria</taxon>
        <taxon>Bacillati</taxon>
        <taxon>Actinomycetota</taxon>
        <taxon>Actinomycetes</taxon>
        <taxon>Mycobacteriales</taxon>
        <taxon>Mycobacteriaceae</taxon>
        <taxon>Mycolicibacterium</taxon>
    </lineage>
</organism>
<proteinExistence type="predicted"/>
<dbReference type="RefSeq" id="WP_178359124.1">
    <property type="nucleotide sequence ID" value="NZ_JABFYL010000026.1"/>
</dbReference>
<reference evidence="1 2" key="1">
    <citation type="submission" date="2020-05" db="EMBL/GenBank/DDBJ databases">
        <title>Draft genome sequence of Mycobacterium hippocampi DL, isolated from European seabass, Dicentrarchus labrax, reared in fish farms.</title>
        <authorList>
            <person name="Stathopoulou P."/>
            <person name="Asimakis E."/>
            <person name="Tzokas K."/>
            <person name="Batargias C."/>
            <person name="Tsiamis G."/>
        </authorList>
    </citation>
    <scope>NUCLEOTIDE SEQUENCE [LARGE SCALE GENOMIC DNA]</scope>
    <source>
        <strain evidence="1 2">DL</strain>
    </source>
</reference>
<gene>
    <name evidence="1" type="ORF">HLY00_2496</name>
</gene>
<dbReference type="Pfam" id="PF14081">
    <property type="entry name" value="DUF4262"/>
    <property type="match status" value="1"/>
</dbReference>
<dbReference type="EMBL" id="JABFYL010000026">
    <property type="protein sequence ID" value="NVN50770.1"/>
    <property type="molecule type" value="Genomic_DNA"/>
</dbReference>
<evidence type="ECO:0008006" key="3">
    <source>
        <dbReference type="Google" id="ProtNLM"/>
    </source>
</evidence>
<name>A0A850PRQ1_9MYCO</name>
<evidence type="ECO:0000313" key="2">
    <source>
        <dbReference type="Proteomes" id="UP000570517"/>
    </source>
</evidence>
<keyword evidence="2" id="KW-1185">Reference proteome</keyword>
<dbReference type="AlphaFoldDB" id="A0A850PRQ1"/>
<evidence type="ECO:0000313" key="1">
    <source>
        <dbReference type="EMBL" id="NVN50770.1"/>
    </source>
</evidence>
<dbReference type="Proteomes" id="UP000570517">
    <property type="component" value="Unassembled WGS sequence"/>
</dbReference>
<sequence length="158" mass="18110">MCWQCDNPDKTIDDYLDVLRDTIKAHRWAVQFVESDKRPFAYTVGLQEKGLPELLVTGIQPQLSVRLLNAIGDQMVDEGMVLQPGEHIDCGGRFCLEVVEVEHPDVHLKSAVRLYRRDFRALQLVWADDAGRWPWDRGWGHGRRRQPVLGVRCPPPLG</sequence>
<dbReference type="InterPro" id="IPR025358">
    <property type="entry name" value="DUF4262"/>
</dbReference>